<dbReference type="KEGG" id="mri:Mal4_45040"/>
<evidence type="ECO:0000256" key="1">
    <source>
        <dbReference type="SAM" id="Phobius"/>
    </source>
</evidence>
<dbReference type="AlphaFoldDB" id="A0A517ZCG7"/>
<dbReference type="OrthoDB" id="270597at2"/>
<organism evidence="3 4">
    <name type="scientific">Maioricimonas rarisocia</name>
    <dbReference type="NCBI Taxonomy" id="2528026"/>
    <lineage>
        <taxon>Bacteria</taxon>
        <taxon>Pseudomonadati</taxon>
        <taxon>Planctomycetota</taxon>
        <taxon>Planctomycetia</taxon>
        <taxon>Planctomycetales</taxon>
        <taxon>Planctomycetaceae</taxon>
        <taxon>Maioricimonas</taxon>
    </lineage>
</organism>
<dbReference type="GO" id="GO:0016020">
    <property type="term" value="C:membrane"/>
    <property type="evidence" value="ECO:0007669"/>
    <property type="project" value="InterPro"/>
</dbReference>
<feature type="transmembrane region" description="Helical" evidence="1">
    <location>
        <begin position="20"/>
        <end position="40"/>
    </location>
</feature>
<feature type="domain" description="HAMP" evidence="2">
    <location>
        <begin position="81"/>
        <end position="133"/>
    </location>
</feature>
<keyword evidence="1" id="KW-0472">Membrane</keyword>
<sequence>MQQKRKKQFVDRDVQGAILLRLVMHWGLLLVATAAFLYFVELLSGNPRDAAANVLRRHGPTVLAVFALAPIFLYDLCKLTNRFAGPMVRLRRSMRDLADGCDVSPIRFRDGDFWHDLAADFNRVVDRVQSSSSPASAPETTDAEAESLKQLEVIDA</sequence>
<dbReference type="GO" id="GO:0007165">
    <property type="term" value="P:signal transduction"/>
    <property type="evidence" value="ECO:0007669"/>
    <property type="project" value="InterPro"/>
</dbReference>
<proteinExistence type="predicted"/>
<reference evidence="3 4" key="1">
    <citation type="submission" date="2019-02" db="EMBL/GenBank/DDBJ databases">
        <title>Deep-cultivation of Planctomycetes and their phenomic and genomic characterization uncovers novel biology.</title>
        <authorList>
            <person name="Wiegand S."/>
            <person name="Jogler M."/>
            <person name="Boedeker C."/>
            <person name="Pinto D."/>
            <person name="Vollmers J."/>
            <person name="Rivas-Marin E."/>
            <person name="Kohn T."/>
            <person name="Peeters S.H."/>
            <person name="Heuer A."/>
            <person name="Rast P."/>
            <person name="Oberbeckmann S."/>
            <person name="Bunk B."/>
            <person name="Jeske O."/>
            <person name="Meyerdierks A."/>
            <person name="Storesund J.E."/>
            <person name="Kallscheuer N."/>
            <person name="Luecker S."/>
            <person name="Lage O.M."/>
            <person name="Pohl T."/>
            <person name="Merkel B.J."/>
            <person name="Hornburger P."/>
            <person name="Mueller R.-W."/>
            <person name="Bruemmer F."/>
            <person name="Labrenz M."/>
            <person name="Spormann A.M."/>
            <person name="Op den Camp H."/>
            <person name="Overmann J."/>
            <person name="Amann R."/>
            <person name="Jetten M.S.M."/>
            <person name="Mascher T."/>
            <person name="Medema M.H."/>
            <person name="Devos D.P."/>
            <person name="Kaster A.-K."/>
            <person name="Ovreas L."/>
            <person name="Rohde M."/>
            <person name="Galperin M.Y."/>
            <person name="Jogler C."/>
        </authorList>
    </citation>
    <scope>NUCLEOTIDE SEQUENCE [LARGE SCALE GENOMIC DNA]</scope>
    <source>
        <strain evidence="3 4">Mal4</strain>
    </source>
</reference>
<dbReference type="InterPro" id="IPR003660">
    <property type="entry name" value="HAMP_dom"/>
</dbReference>
<evidence type="ECO:0000259" key="2">
    <source>
        <dbReference type="PROSITE" id="PS50885"/>
    </source>
</evidence>
<keyword evidence="1" id="KW-0812">Transmembrane</keyword>
<gene>
    <name evidence="3" type="ORF">Mal4_45040</name>
</gene>
<feature type="transmembrane region" description="Helical" evidence="1">
    <location>
        <begin position="60"/>
        <end position="77"/>
    </location>
</feature>
<accession>A0A517ZCG7</accession>
<evidence type="ECO:0000313" key="4">
    <source>
        <dbReference type="Proteomes" id="UP000320496"/>
    </source>
</evidence>
<dbReference type="EMBL" id="CP036275">
    <property type="protein sequence ID" value="QDU40149.1"/>
    <property type="molecule type" value="Genomic_DNA"/>
</dbReference>
<name>A0A517ZCG7_9PLAN</name>
<keyword evidence="1" id="KW-1133">Transmembrane helix</keyword>
<dbReference type="RefSeq" id="WP_145371266.1">
    <property type="nucleotide sequence ID" value="NZ_CP036275.1"/>
</dbReference>
<evidence type="ECO:0000313" key="3">
    <source>
        <dbReference type="EMBL" id="QDU40149.1"/>
    </source>
</evidence>
<dbReference type="Proteomes" id="UP000320496">
    <property type="component" value="Chromosome"/>
</dbReference>
<protein>
    <recommendedName>
        <fullName evidence="2">HAMP domain-containing protein</fullName>
    </recommendedName>
</protein>
<dbReference type="PROSITE" id="PS50885">
    <property type="entry name" value="HAMP"/>
    <property type="match status" value="1"/>
</dbReference>
<keyword evidence="4" id="KW-1185">Reference proteome</keyword>